<comment type="caution">
    <text evidence="3">The sequence shown here is derived from an EMBL/GenBank/DDBJ whole genome shotgun (WGS) entry which is preliminary data.</text>
</comment>
<evidence type="ECO:0000259" key="2">
    <source>
        <dbReference type="Pfam" id="PF14403"/>
    </source>
</evidence>
<dbReference type="Pfam" id="PF14403">
    <property type="entry name" value="CP_ATPgrasp_2"/>
    <property type="match status" value="1"/>
</dbReference>
<name>A0A437R4D8_9GAMM</name>
<dbReference type="PANTHER" id="PTHR34595">
    <property type="entry name" value="BLR5612 PROTEIN"/>
    <property type="match status" value="1"/>
</dbReference>
<feature type="domain" description="Circularly permuted ATP-grasp type 2" evidence="2">
    <location>
        <begin position="38"/>
        <end position="427"/>
    </location>
</feature>
<dbReference type="RefSeq" id="WP_127697030.1">
    <property type="nucleotide sequence ID" value="NZ_SACS01000001.1"/>
</dbReference>
<evidence type="ECO:0000313" key="3">
    <source>
        <dbReference type="EMBL" id="RVU41631.1"/>
    </source>
</evidence>
<accession>A0A437R4D8</accession>
<dbReference type="OrthoDB" id="9804079at2"/>
<evidence type="ECO:0000259" key="1">
    <source>
        <dbReference type="Pfam" id="PF04168"/>
    </source>
</evidence>
<evidence type="ECO:0000313" key="4">
    <source>
        <dbReference type="Proteomes" id="UP000283077"/>
    </source>
</evidence>
<dbReference type="AlphaFoldDB" id="A0A437R4D8"/>
<dbReference type="InterPro" id="IPR025841">
    <property type="entry name" value="CP_ATPgrasp_2"/>
</dbReference>
<dbReference type="SUPFAM" id="SSF56059">
    <property type="entry name" value="Glutathione synthetase ATP-binding domain-like"/>
    <property type="match status" value="1"/>
</dbReference>
<dbReference type="Proteomes" id="UP000283077">
    <property type="component" value="Unassembled WGS sequence"/>
</dbReference>
<dbReference type="PANTHER" id="PTHR34595:SF2">
    <property type="entry name" value="BLR2978 PROTEIN"/>
    <property type="match status" value="1"/>
</dbReference>
<sequence>MNATDRLQFHQQLQHELRENGIDGEPWQSGARTLDGSPWLIDEAQWQQLEHGLAQRHRLLAAVLADLYGPQQLLQDHIIPADLLYLSGNYLLPACGLFNVANAGADPCAWLPLLSADVGKNAAGEFCVLADFSQLPDGLGYLLEHRLAFNHCGSQLPALPKAQLAGFFRQLLQLLQQPAADRSTLVGLLAPVAKNAGYFEQAFLANYLDIALVHGADLMFKDGRLWLKTLTGLQPVASLLRYLADAKTDPLELDASGSGCAGLLQSIRQQQLFCANPPGTSLLDSGLLLPFMPALCETLLGEPLLLPSAPALWLGDDLQLQQFWAAPANYRLVDQRDGRRYHLNCHLNGHLNQLAADSASDGSFSELKAQIQQQPAAFIAIELQPLSPLACWHPTGGEQMLAGQLRLFSLLQPDKVSVLPGAYARLALDAIALQNAEVPQAELTVKDVWVLADRGQTSSLLQSSAQQLSLSRHSGLVPSRVADHLFWLGRYNERLNLICRALRSALPLIANPEANRQANSQYAPEAGEDALALLRFCLKANGSQLVAAAHLSLPDLLEQMFEPQNSTGIVAVLKHLLFNAQSVREYFGEDTWYVLDKLQSAIYQWPQQLKWQQPAALLRQLDEIILLQTAIYGLNNETMSRTQTLRMMDLGQHLERALQTSALLQTVFVPLQPAPATSAALMEAVLRMADTLMTYRRRYRSELHPLAIIDLLLLDDSTPRSVGYQCARIQRQCAKLPQLAASTMLSPEQRIALELVSLLQLADPQSLFDSEQQATPALGMLLNQLQHRLRQLSDSITLSYFNHAQQHSAWQSF</sequence>
<organism evidence="3 4">
    <name type="scientific">Rheinheimera riviphila</name>
    <dbReference type="NCBI Taxonomy" id="1834037"/>
    <lineage>
        <taxon>Bacteria</taxon>
        <taxon>Pseudomonadati</taxon>
        <taxon>Pseudomonadota</taxon>
        <taxon>Gammaproteobacteria</taxon>
        <taxon>Chromatiales</taxon>
        <taxon>Chromatiaceae</taxon>
        <taxon>Rheinheimera</taxon>
    </lineage>
</organism>
<dbReference type="InterPro" id="IPR051680">
    <property type="entry name" value="ATP-dep_Glu-Cys_Ligase-2"/>
</dbReference>
<protein>
    <submittedName>
        <fullName evidence="3">Uncharacterized protein</fullName>
    </submittedName>
</protein>
<proteinExistence type="predicted"/>
<dbReference type="InterPro" id="IPR007296">
    <property type="entry name" value="DUF403"/>
</dbReference>
<dbReference type="Gene3D" id="3.40.50.11290">
    <property type="match status" value="1"/>
</dbReference>
<feature type="domain" description="DUF403" evidence="1">
    <location>
        <begin position="478"/>
        <end position="801"/>
    </location>
</feature>
<keyword evidence="4" id="KW-1185">Reference proteome</keyword>
<gene>
    <name evidence="3" type="ORF">EOE67_00050</name>
</gene>
<dbReference type="EMBL" id="SACS01000001">
    <property type="protein sequence ID" value="RVU41631.1"/>
    <property type="molecule type" value="Genomic_DNA"/>
</dbReference>
<dbReference type="Pfam" id="PF04168">
    <property type="entry name" value="Alpha-E"/>
    <property type="match status" value="1"/>
</dbReference>
<reference evidence="3 4" key="1">
    <citation type="submission" date="2019-01" db="EMBL/GenBank/DDBJ databases">
        <authorList>
            <person name="Chen W.-M."/>
        </authorList>
    </citation>
    <scope>NUCLEOTIDE SEQUENCE [LARGE SCALE GENOMIC DNA]</scope>
    <source>
        <strain evidence="3 4">KYPC3</strain>
    </source>
</reference>